<proteinExistence type="predicted"/>
<accession>A0A0F7L4L1</accession>
<organism evidence="1">
    <name type="scientific">uncultured marine virus</name>
    <dbReference type="NCBI Taxonomy" id="186617"/>
    <lineage>
        <taxon>Viruses</taxon>
        <taxon>environmental samples</taxon>
    </lineage>
</organism>
<dbReference type="EMBL" id="KR029583">
    <property type="protein sequence ID" value="AKH46462.1"/>
    <property type="molecule type" value="Genomic_DNA"/>
</dbReference>
<sequence>MKEFNKKQRDYLDKVVKESPTRQMLADKLFSVHSTVEEDIAKLGKAWETQWHDLDRYVSDKFIEVHGASMQIVNQYNNK</sequence>
<reference evidence="1" key="1">
    <citation type="journal article" date="2015" name="Front. Microbiol.">
        <title>Combining genomic sequencing methods to explore viral diversity and reveal potential virus-host interactions.</title>
        <authorList>
            <person name="Chow C.E."/>
            <person name="Winget D.M."/>
            <person name="White R.A.III."/>
            <person name="Hallam S.J."/>
            <person name="Suttle C.A."/>
        </authorList>
    </citation>
    <scope>NUCLEOTIDE SEQUENCE</scope>
    <source>
        <strain evidence="1">Anoxic3_8</strain>
    </source>
</reference>
<reference evidence="1" key="2">
    <citation type="submission" date="2015-03" db="EMBL/GenBank/DDBJ databases">
        <authorList>
            <person name="Chow C.-E.T."/>
            <person name="Winget D.M."/>
            <person name="White R.A.III."/>
            <person name="Hallam S.J."/>
            <person name="Suttle C.A."/>
        </authorList>
    </citation>
    <scope>NUCLEOTIDE SEQUENCE</scope>
    <source>
        <strain evidence="1">Anoxic3_8</strain>
    </source>
</reference>
<evidence type="ECO:0000313" key="1">
    <source>
        <dbReference type="EMBL" id="AKH46462.1"/>
    </source>
</evidence>
<protein>
    <submittedName>
        <fullName evidence="1">Uncharacterized protein</fullName>
    </submittedName>
</protein>
<name>A0A0F7L4L1_9VIRU</name>